<dbReference type="Pfam" id="PF13692">
    <property type="entry name" value="Glyco_trans_1_4"/>
    <property type="match status" value="1"/>
</dbReference>
<reference evidence="2 3" key="1">
    <citation type="submission" date="2022-12" db="EMBL/GenBank/DDBJ databases">
        <title>Polyphasic characterization of Geotalea uranireducens NIT-SL11 newly isolated from a complex of sewage sludge and microbially reduced graphene oxide.</title>
        <authorList>
            <person name="Xie L."/>
            <person name="Yoshida N."/>
            <person name="Meng L."/>
        </authorList>
    </citation>
    <scope>NUCLEOTIDE SEQUENCE [LARGE SCALE GENOMIC DNA]</scope>
    <source>
        <strain evidence="2 3">NIT-SL11</strain>
    </source>
</reference>
<proteinExistence type="predicted"/>
<feature type="domain" description="Glycosyltransferase subfamily 4-like N-terminal" evidence="1">
    <location>
        <begin position="16"/>
        <end position="182"/>
    </location>
</feature>
<dbReference type="InterPro" id="IPR050194">
    <property type="entry name" value="Glycosyltransferase_grp1"/>
</dbReference>
<dbReference type="EMBL" id="AP027151">
    <property type="protein sequence ID" value="BDV41754.1"/>
    <property type="molecule type" value="Genomic_DNA"/>
</dbReference>
<dbReference type="Proteomes" id="UP001317705">
    <property type="component" value="Chromosome"/>
</dbReference>
<evidence type="ECO:0000259" key="1">
    <source>
        <dbReference type="Pfam" id="PF13579"/>
    </source>
</evidence>
<keyword evidence="3" id="KW-1185">Reference proteome</keyword>
<protein>
    <submittedName>
        <fullName evidence="2">Glycoside hydrolase</fullName>
    </submittedName>
</protein>
<name>A0ABM8EH52_9BACT</name>
<gene>
    <name evidence="2" type="ORF">GURASL_06770</name>
</gene>
<keyword evidence="2" id="KW-0378">Hydrolase</keyword>
<dbReference type="Gene3D" id="3.40.50.2000">
    <property type="entry name" value="Glycogen Phosphorylase B"/>
    <property type="match status" value="2"/>
</dbReference>
<dbReference type="InterPro" id="IPR028098">
    <property type="entry name" value="Glyco_trans_4-like_N"/>
</dbReference>
<dbReference type="RefSeq" id="WP_282001776.1">
    <property type="nucleotide sequence ID" value="NZ_AP027151.1"/>
</dbReference>
<dbReference type="PANTHER" id="PTHR45947">
    <property type="entry name" value="SULFOQUINOVOSYL TRANSFERASE SQD2"/>
    <property type="match status" value="1"/>
</dbReference>
<sequence>MKILMLAPTPFFADRGCHVRIYEEAHALTSRGHEVRIVTYHLGRDMPGIATRRIVRIPWYRKLAAGPSWHKPYLDLLLFFKAWQTACSFRPQLIHAHLHEGAFIGLLLKKVLQLPLLFDCQGSLTMELADHGFARPGSLLYRCFAAIERRINRAADAIVTSSGAGRTDLLERWQVPADKVAALIDGVDTAVFKPYPRAEVRQRLKVPAAVPLVVYLGVLNSYQGIDTLLAAMVLLKARGSKLRFLVMGFPEERYREQARLLGVDDMVTFPGRIDYAKAAVYLSAGDLAVSPKISLTEANGKLFNYMACGLPTVAFDTPVNREILGETGVYAQFGDAGDLANRLETLAANEGERTRLAGLVREKAEREHSWRARGEVLEGVYRDLLRRWARRSRR</sequence>
<dbReference type="GO" id="GO:0016787">
    <property type="term" value="F:hydrolase activity"/>
    <property type="evidence" value="ECO:0007669"/>
    <property type="project" value="UniProtKB-KW"/>
</dbReference>
<evidence type="ECO:0000313" key="3">
    <source>
        <dbReference type="Proteomes" id="UP001317705"/>
    </source>
</evidence>
<dbReference type="PANTHER" id="PTHR45947:SF14">
    <property type="entry name" value="SLL1723 PROTEIN"/>
    <property type="match status" value="1"/>
</dbReference>
<dbReference type="CDD" id="cd03801">
    <property type="entry name" value="GT4_PimA-like"/>
    <property type="match status" value="1"/>
</dbReference>
<accession>A0ABM8EH52</accession>
<evidence type="ECO:0000313" key="2">
    <source>
        <dbReference type="EMBL" id="BDV41754.1"/>
    </source>
</evidence>
<dbReference type="SUPFAM" id="SSF53756">
    <property type="entry name" value="UDP-Glycosyltransferase/glycogen phosphorylase"/>
    <property type="match status" value="1"/>
</dbReference>
<dbReference type="Pfam" id="PF13579">
    <property type="entry name" value="Glyco_trans_4_4"/>
    <property type="match status" value="1"/>
</dbReference>
<organism evidence="2 3">
    <name type="scientific">Geotalea uraniireducens</name>
    <dbReference type="NCBI Taxonomy" id="351604"/>
    <lineage>
        <taxon>Bacteria</taxon>
        <taxon>Pseudomonadati</taxon>
        <taxon>Thermodesulfobacteriota</taxon>
        <taxon>Desulfuromonadia</taxon>
        <taxon>Geobacterales</taxon>
        <taxon>Geobacteraceae</taxon>
        <taxon>Geotalea</taxon>
    </lineage>
</organism>